<gene>
    <name evidence="4" type="ORF">CFN03_09990</name>
</gene>
<protein>
    <recommendedName>
        <fullName evidence="3">HTH tetR-type domain-containing protein</fullName>
    </recommendedName>
</protein>
<dbReference type="SUPFAM" id="SSF46689">
    <property type="entry name" value="Homeodomain-like"/>
    <property type="match status" value="1"/>
</dbReference>
<dbReference type="InterPro" id="IPR050624">
    <property type="entry name" value="HTH-type_Tx_Regulator"/>
</dbReference>
<sequence>MWDNQHIAEKGCLFLKKDLRVQKTLNAIDNAIITLLEQKPFESITIQDISSEAMINRGTFYTYYKDKYELIESYQNSMMTDIEQLLYKNITGSSLKDVDESDLNNTILKMFQYLKDNRKRVLVIANSLGSAELAKYFSQHMFDFYKVKSREFGVELDSEIFTDYLITYITNAHIGIILKWVKGGFEESIEEMAMFIEKFTINGVFKTVGI</sequence>
<dbReference type="PANTHER" id="PTHR43479">
    <property type="entry name" value="ACREF/ENVCD OPERON REPRESSOR-RELATED"/>
    <property type="match status" value="1"/>
</dbReference>
<feature type="DNA-binding region" description="H-T-H motif" evidence="2">
    <location>
        <begin position="45"/>
        <end position="64"/>
    </location>
</feature>
<dbReference type="AlphaFoldDB" id="A0A265E5A6"/>
<dbReference type="InterPro" id="IPR001647">
    <property type="entry name" value="HTH_TetR"/>
</dbReference>
<dbReference type="Pfam" id="PF14278">
    <property type="entry name" value="TetR_C_8"/>
    <property type="match status" value="1"/>
</dbReference>
<evidence type="ECO:0000256" key="2">
    <source>
        <dbReference type="PROSITE-ProRule" id="PRU00335"/>
    </source>
</evidence>
<dbReference type="InterPro" id="IPR009057">
    <property type="entry name" value="Homeodomain-like_sf"/>
</dbReference>
<evidence type="ECO:0000259" key="3">
    <source>
        <dbReference type="PROSITE" id="PS50977"/>
    </source>
</evidence>
<dbReference type="PANTHER" id="PTHR43479:SF7">
    <property type="entry name" value="TETR-FAMILY TRANSCRIPTIONAL REGULATOR"/>
    <property type="match status" value="1"/>
</dbReference>
<dbReference type="InterPro" id="IPR039532">
    <property type="entry name" value="TetR_C_Firmicutes"/>
</dbReference>
<keyword evidence="1 2" id="KW-0238">DNA-binding</keyword>
<dbReference type="Pfam" id="PF00440">
    <property type="entry name" value="TetR_N"/>
    <property type="match status" value="1"/>
</dbReference>
<accession>A0A265E5A6</accession>
<evidence type="ECO:0000256" key="1">
    <source>
        <dbReference type="ARBA" id="ARBA00023125"/>
    </source>
</evidence>
<comment type="caution">
    <text evidence="4">The sequence shown here is derived from an EMBL/GenBank/DDBJ whole genome shotgun (WGS) entry which is preliminary data.</text>
</comment>
<evidence type="ECO:0000313" key="4">
    <source>
        <dbReference type="EMBL" id="OZT76779.1"/>
    </source>
</evidence>
<name>A0A265E5A6_9STAP</name>
<dbReference type="EMBL" id="NPEZ01000004">
    <property type="protein sequence ID" value="OZT76779.1"/>
    <property type="molecule type" value="Genomic_DNA"/>
</dbReference>
<evidence type="ECO:0000313" key="5">
    <source>
        <dbReference type="Proteomes" id="UP000216682"/>
    </source>
</evidence>
<organism evidence="4 5">
    <name type="scientific">Salinicoccus roseus</name>
    <dbReference type="NCBI Taxonomy" id="45670"/>
    <lineage>
        <taxon>Bacteria</taxon>
        <taxon>Bacillati</taxon>
        <taxon>Bacillota</taxon>
        <taxon>Bacilli</taxon>
        <taxon>Bacillales</taxon>
        <taxon>Staphylococcaceae</taxon>
        <taxon>Salinicoccus</taxon>
    </lineage>
</organism>
<dbReference type="Proteomes" id="UP000216682">
    <property type="component" value="Unassembled WGS sequence"/>
</dbReference>
<feature type="domain" description="HTH tetR-type" evidence="3">
    <location>
        <begin position="22"/>
        <end position="82"/>
    </location>
</feature>
<dbReference type="PROSITE" id="PS50977">
    <property type="entry name" value="HTH_TETR_2"/>
    <property type="match status" value="1"/>
</dbReference>
<dbReference type="GO" id="GO:0003677">
    <property type="term" value="F:DNA binding"/>
    <property type="evidence" value="ECO:0007669"/>
    <property type="project" value="UniProtKB-UniRule"/>
</dbReference>
<reference evidence="4 5" key="1">
    <citation type="submission" date="2017-07" db="EMBL/GenBank/DDBJ databases">
        <title>Shotgun whole genome sequences of three halophilic bacterial isolates.</title>
        <authorList>
            <person name="Pozzo T."/>
            <person name="Higdon S.M."/>
            <person name="Quillaguaman J."/>
        </authorList>
    </citation>
    <scope>NUCLEOTIDE SEQUENCE [LARGE SCALE GENOMIC DNA]</scope>
    <source>
        <strain evidence="4 5">BU-1</strain>
    </source>
</reference>
<proteinExistence type="predicted"/>
<dbReference type="Gene3D" id="1.10.357.10">
    <property type="entry name" value="Tetracycline Repressor, domain 2"/>
    <property type="match status" value="1"/>
</dbReference>